<protein>
    <recommendedName>
        <fullName evidence="1">Putative auto-transporter adhesin head GIN domain-containing protein</fullName>
    </recommendedName>
</protein>
<proteinExistence type="predicted"/>
<reference evidence="2 3" key="1">
    <citation type="journal article" date="2024" name="Nat. Commun.">
        <title>Phylogenomics reveals the evolutionary origins of lichenization in chlorophyte algae.</title>
        <authorList>
            <person name="Puginier C."/>
            <person name="Libourel C."/>
            <person name="Otte J."/>
            <person name="Skaloud P."/>
            <person name="Haon M."/>
            <person name="Grisel S."/>
            <person name="Petersen M."/>
            <person name="Berrin J.G."/>
            <person name="Delaux P.M."/>
            <person name="Dal Grande F."/>
            <person name="Keller J."/>
        </authorList>
    </citation>
    <scope>NUCLEOTIDE SEQUENCE [LARGE SCALE GENOMIC DNA]</scope>
    <source>
        <strain evidence="2 3">SAG 245.80</strain>
    </source>
</reference>
<evidence type="ECO:0000259" key="1">
    <source>
        <dbReference type="Pfam" id="PF10988"/>
    </source>
</evidence>
<keyword evidence="3" id="KW-1185">Reference proteome</keyword>
<dbReference type="EMBL" id="JALJOU010000031">
    <property type="protein sequence ID" value="KAK9834866.1"/>
    <property type="molecule type" value="Genomic_DNA"/>
</dbReference>
<gene>
    <name evidence="2" type="ORF">WJX81_004703</name>
</gene>
<evidence type="ECO:0000313" key="3">
    <source>
        <dbReference type="Proteomes" id="UP001445335"/>
    </source>
</evidence>
<dbReference type="Proteomes" id="UP001445335">
    <property type="component" value="Unassembled WGS sequence"/>
</dbReference>
<dbReference type="Gene3D" id="2.160.20.120">
    <property type="match status" value="1"/>
</dbReference>
<comment type="caution">
    <text evidence="2">The sequence shown here is derived from an EMBL/GenBank/DDBJ whole genome shotgun (WGS) entry which is preliminary data.</text>
</comment>
<sequence length="284" mass="28602">MGDMRMLPPFSEINANVPFNVLVMPGKYSVKVAAEKSVADALQTNVTDGLLTLTTNASFASSQPIKVTVMLPAGNLTSANVIGSFDLVIGSGFRAKNISVTSMGAATVSATNITASSCVVSARGTSWAAINGTCDTADVSASGASSAYVGSVKTSATANAGGTSEISVVASSPDVQITAALLGVSSVTYNQGQCTGDNSFLSSCDQGPVKTPPLKDTWTCGIKVAGTSQRGFWTSDGAIIKKSSGKLVRDGNGVTIISPQACEAAAPAPTMAMGHARSANAHLP</sequence>
<evidence type="ECO:0000313" key="2">
    <source>
        <dbReference type="EMBL" id="KAK9834866.1"/>
    </source>
</evidence>
<accession>A0AAW1RNZ9</accession>
<organism evidence="2 3">
    <name type="scientific">Elliptochloris bilobata</name>
    <dbReference type="NCBI Taxonomy" id="381761"/>
    <lineage>
        <taxon>Eukaryota</taxon>
        <taxon>Viridiplantae</taxon>
        <taxon>Chlorophyta</taxon>
        <taxon>core chlorophytes</taxon>
        <taxon>Trebouxiophyceae</taxon>
        <taxon>Trebouxiophyceae incertae sedis</taxon>
        <taxon>Elliptochloris clade</taxon>
        <taxon>Elliptochloris</taxon>
    </lineage>
</organism>
<dbReference type="Pfam" id="PF10988">
    <property type="entry name" value="DUF2807"/>
    <property type="match status" value="1"/>
</dbReference>
<dbReference type="InterPro" id="IPR021255">
    <property type="entry name" value="DUF2807"/>
</dbReference>
<name>A0AAW1RNZ9_9CHLO</name>
<feature type="domain" description="Putative auto-transporter adhesin head GIN" evidence="1">
    <location>
        <begin position="9"/>
        <end position="189"/>
    </location>
</feature>
<dbReference type="AlphaFoldDB" id="A0AAW1RNZ9"/>